<dbReference type="AlphaFoldDB" id="A0A0W8E7U0"/>
<gene>
    <name evidence="2" type="ORF">ASZ90_018090</name>
</gene>
<comment type="caution">
    <text evidence="2">The sequence shown here is derived from an EMBL/GenBank/DDBJ whole genome shotgun (WGS) entry which is preliminary data.</text>
</comment>
<evidence type="ECO:0000259" key="1">
    <source>
        <dbReference type="SMART" id="SM00909"/>
    </source>
</evidence>
<protein>
    <submittedName>
        <fullName evidence="2">Spore germination protein-like protein</fullName>
    </submittedName>
</protein>
<name>A0A0W8E7U0_9ZZZZ</name>
<accession>A0A0W8E7U0</accession>
<dbReference type="PROSITE" id="PS51257">
    <property type="entry name" value="PROKAR_LIPOPROTEIN"/>
    <property type="match status" value="1"/>
</dbReference>
<dbReference type="Pfam" id="PF10646">
    <property type="entry name" value="Germane"/>
    <property type="match status" value="1"/>
</dbReference>
<dbReference type="SMART" id="SM00909">
    <property type="entry name" value="Germane"/>
    <property type="match status" value="1"/>
</dbReference>
<dbReference type="EMBL" id="LNQE01001846">
    <property type="protein sequence ID" value="KUG04499.1"/>
    <property type="molecule type" value="Genomic_DNA"/>
</dbReference>
<reference evidence="2" key="1">
    <citation type="journal article" date="2015" name="Proc. Natl. Acad. Sci. U.S.A.">
        <title>Networks of energetic and metabolic interactions define dynamics in microbial communities.</title>
        <authorList>
            <person name="Embree M."/>
            <person name="Liu J.K."/>
            <person name="Al-Bassam M.M."/>
            <person name="Zengler K."/>
        </authorList>
    </citation>
    <scope>NUCLEOTIDE SEQUENCE</scope>
</reference>
<feature type="domain" description="GerMN" evidence="1">
    <location>
        <begin position="102"/>
        <end position="189"/>
    </location>
</feature>
<organism evidence="2">
    <name type="scientific">hydrocarbon metagenome</name>
    <dbReference type="NCBI Taxonomy" id="938273"/>
    <lineage>
        <taxon>unclassified sequences</taxon>
        <taxon>metagenomes</taxon>
        <taxon>ecological metagenomes</taxon>
    </lineage>
</organism>
<dbReference type="InterPro" id="IPR019606">
    <property type="entry name" value="GerMN"/>
</dbReference>
<evidence type="ECO:0000313" key="2">
    <source>
        <dbReference type="EMBL" id="KUG04499.1"/>
    </source>
</evidence>
<sequence length="204" mass="22350">MDKKIVIMVAVIVIAICLISGGCSTFAGDNSVKAWKELLSLAPETDTVDDNSGTSLEDLLLDNQVAQQDTAEYVVVSLYYVDATGSSLTSEDRKIVKTEGIARQTLQELLKGPGTAEYSSVFPEGTKLLDINIKDDGLCIVDLSSEVRQVKDEKQERLMIYAMVNTLGEFPSIKRVSFMIDGHPSEYIGGYLDLSQPIEPDYTI</sequence>
<proteinExistence type="predicted"/>